<comment type="function">
    <text evidence="2">Catalyzes the hydrolytic deamination of enamine/imine intermediates that form during the course of normal metabolism. May facilitate the release of ammonia from these potentially toxic reactive metabolites, reducing their impact on cellular components. It may act on enamine/imine intermediates formed by several types of pyridoxal-5'-phosphate-dependent dehydratases including L-threonine dehydratase.</text>
</comment>
<keyword evidence="11" id="KW-0378">Hydrolase</keyword>
<evidence type="ECO:0000256" key="3">
    <source>
        <dbReference type="ARBA" id="ARBA00004123"/>
    </source>
</evidence>
<keyword evidence="17" id="KW-0539">Nucleus</keyword>
<keyword evidence="12" id="KW-0694">RNA-binding</keyword>
<evidence type="ECO:0000313" key="23">
    <source>
        <dbReference type="Proteomes" id="UP001314229"/>
    </source>
</evidence>
<evidence type="ECO:0000256" key="4">
    <source>
        <dbReference type="ARBA" id="ARBA00004173"/>
    </source>
</evidence>
<evidence type="ECO:0000256" key="17">
    <source>
        <dbReference type="ARBA" id="ARBA00023242"/>
    </source>
</evidence>
<keyword evidence="14" id="KW-0443">Lipid metabolism</keyword>
<keyword evidence="10" id="KW-0963">Cytoplasm</keyword>
<evidence type="ECO:0000256" key="12">
    <source>
        <dbReference type="ARBA" id="ARBA00022884"/>
    </source>
</evidence>
<dbReference type="GO" id="GO:0005634">
    <property type="term" value="C:nucleus"/>
    <property type="evidence" value="ECO:0007669"/>
    <property type="project" value="UniProtKB-SubCell"/>
</dbReference>
<comment type="similarity">
    <text evidence="7">Belongs to the RutC family.</text>
</comment>
<comment type="subcellular location">
    <subcellularLocation>
        <location evidence="6">Cytoplasm</location>
    </subcellularLocation>
    <subcellularLocation>
        <location evidence="4">Mitochondrion</location>
    </subcellularLocation>
    <subcellularLocation>
        <location evidence="3">Nucleus</location>
    </subcellularLocation>
    <subcellularLocation>
        <location evidence="5">Peroxisome</location>
    </subcellularLocation>
</comment>
<dbReference type="InterPro" id="IPR019897">
    <property type="entry name" value="RidA_CS"/>
</dbReference>
<evidence type="ECO:0000256" key="16">
    <source>
        <dbReference type="ARBA" id="ARBA00023140"/>
    </source>
</evidence>
<keyword evidence="16" id="KW-0576">Peroxisome</keyword>
<protein>
    <recommendedName>
        <fullName evidence="9">2-iminobutanoate/2-iminopropanoate deaminase</fullName>
        <ecNumber evidence="8">3.5.99.10</ecNumber>
    </recommendedName>
    <alternativeName>
        <fullName evidence="18">Translation inhibitor L-PSP ribonuclease</fullName>
    </alternativeName>
</protein>
<evidence type="ECO:0000313" key="22">
    <source>
        <dbReference type="EMBL" id="CAK6967133.1"/>
    </source>
</evidence>
<dbReference type="SUPFAM" id="SSF55298">
    <property type="entry name" value="YjgF-like"/>
    <property type="match status" value="1"/>
</dbReference>
<evidence type="ECO:0000256" key="19">
    <source>
        <dbReference type="ARBA" id="ARBA00045761"/>
    </source>
</evidence>
<dbReference type="GO" id="GO:0080090">
    <property type="term" value="P:regulation of primary metabolic process"/>
    <property type="evidence" value="ECO:0007669"/>
    <property type="project" value="UniProtKB-ARBA"/>
</dbReference>
<gene>
    <name evidence="22" type="ORF">FSCOSCO3_A010885</name>
</gene>
<evidence type="ECO:0000256" key="6">
    <source>
        <dbReference type="ARBA" id="ARBA00004496"/>
    </source>
</evidence>
<organism evidence="22 23">
    <name type="scientific">Scomber scombrus</name>
    <name type="common">Atlantic mackerel</name>
    <name type="synonym">Scomber vernalis</name>
    <dbReference type="NCBI Taxonomy" id="13677"/>
    <lineage>
        <taxon>Eukaryota</taxon>
        <taxon>Metazoa</taxon>
        <taxon>Chordata</taxon>
        <taxon>Craniata</taxon>
        <taxon>Vertebrata</taxon>
        <taxon>Euteleostomi</taxon>
        <taxon>Actinopterygii</taxon>
        <taxon>Neopterygii</taxon>
        <taxon>Teleostei</taxon>
        <taxon>Neoteleostei</taxon>
        <taxon>Acanthomorphata</taxon>
        <taxon>Pelagiaria</taxon>
        <taxon>Scombriformes</taxon>
        <taxon>Scombridae</taxon>
        <taxon>Scomber</taxon>
    </lineage>
</organism>
<dbReference type="PANTHER" id="PTHR11803:SF39">
    <property type="entry name" value="2-IMINOBUTANOATE_2-IMINOPROPANOATE DEAMINASE"/>
    <property type="match status" value="1"/>
</dbReference>
<evidence type="ECO:0000256" key="5">
    <source>
        <dbReference type="ARBA" id="ARBA00004275"/>
    </source>
</evidence>
<comment type="catalytic activity">
    <reaction evidence="21">
        <text>2-iminopropanoate + H2O = pyruvate + NH4(+)</text>
        <dbReference type="Rhea" id="RHEA:40671"/>
        <dbReference type="ChEBI" id="CHEBI:15361"/>
        <dbReference type="ChEBI" id="CHEBI:15377"/>
        <dbReference type="ChEBI" id="CHEBI:28938"/>
        <dbReference type="ChEBI" id="CHEBI:44400"/>
        <dbReference type="EC" id="3.5.99.10"/>
    </reaction>
</comment>
<dbReference type="GO" id="GO:0120241">
    <property type="term" value="F:2-iminobutanoate/2-iminopropanoate deaminase"/>
    <property type="evidence" value="ECO:0007669"/>
    <property type="project" value="UniProtKB-EC"/>
</dbReference>
<comment type="subunit">
    <text evidence="20">Homotrimer. Interacts with YTHDF2.</text>
</comment>
<name>A0AAV1P5X5_SCOSC</name>
<comment type="caution">
    <text evidence="22">The sequence shown here is derived from an EMBL/GenBank/DDBJ whole genome shotgun (WGS) entry which is preliminary data.</text>
</comment>
<dbReference type="GO" id="GO:0006629">
    <property type="term" value="P:lipid metabolic process"/>
    <property type="evidence" value="ECO:0007669"/>
    <property type="project" value="UniProtKB-KW"/>
</dbReference>
<evidence type="ECO:0000256" key="9">
    <source>
        <dbReference type="ARBA" id="ARBA00017859"/>
    </source>
</evidence>
<dbReference type="GO" id="GO:0005739">
    <property type="term" value="C:mitochondrion"/>
    <property type="evidence" value="ECO:0007669"/>
    <property type="project" value="UniProtKB-SubCell"/>
</dbReference>
<dbReference type="GO" id="GO:0005777">
    <property type="term" value="C:peroxisome"/>
    <property type="evidence" value="ECO:0007669"/>
    <property type="project" value="UniProtKB-SubCell"/>
</dbReference>
<evidence type="ECO:0000256" key="8">
    <source>
        <dbReference type="ARBA" id="ARBA00013042"/>
    </source>
</evidence>
<evidence type="ECO:0000256" key="18">
    <source>
        <dbReference type="ARBA" id="ARBA00031764"/>
    </source>
</evidence>
<dbReference type="FunFam" id="3.30.1330.40:FF:000008">
    <property type="entry name" value="ribonuclease UK114 isoform X2"/>
    <property type="match status" value="1"/>
</dbReference>
<dbReference type="PROSITE" id="PS01094">
    <property type="entry name" value="UPF0076"/>
    <property type="match status" value="1"/>
</dbReference>
<reference evidence="22 23" key="1">
    <citation type="submission" date="2024-01" db="EMBL/GenBank/DDBJ databases">
        <authorList>
            <person name="Alioto T."/>
            <person name="Alioto T."/>
            <person name="Gomez Garrido J."/>
        </authorList>
    </citation>
    <scope>NUCLEOTIDE SEQUENCE [LARGE SCALE GENOMIC DNA]</scope>
</reference>
<evidence type="ECO:0000256" key="13">
    <source>
        <dbReference type="ARBA" id="ARBA00022990"/>
    </source>
</evidence>
<evidence type="ECO:0000256" key="15">
    <source>
        <dbReference type="ARBA" id="ARBA00023128"/>
    </source>
</evidence>
<dbReference type="CDD" id="cd00448">
    <property type="entry name" value="YjgF_YER057c_UK114_family"/>
    <property type="match status" value="1"/>
</dbReference>
<evidence type="ECO:0000256" key="1">
    <source>
        <dbReference type="ARBA" id="ARBA00000497"/>
    </source>
</evidence>
<evidence type="ECO:0000256" key="11">
    <source>
        <dbReference type="ARBA" id="ARBA00022801"/>
    </source>
</evidence>
<dbReference type="AlphaFoldDB" id="A0AAV1P5X5"/>
<evidence type="ECO:0000256" key="10">
    <source>
        <dbReference type="ARBA" id="ARBA00022490"/>
    </source>
</evidence>
<comment type="function">
    <text evidence="19">Also promotes endoribonucleolytic cleavage of some transcripts by promoting recruitment of the ribonuclease P/MRP complex. Acts by bridging YTHDF2 and the ribonuclease P/MRP complex. RIDA/HRSP12 binds to N6-methyladenosine (m6A)-containing mRNAs containing a 5'-GGUUC-3' motif: cooperative binding of RIDA/HRSP12 and YTHDF2 to such transcripts lead to recruitment of the ribonuclease P/MRP complex and subsequent endoribonucleolytic cleavage.</text>
</comment>
<keyword evidence="15" id="KW-0496">Mitochondrion</keyword>
<dbReference type="Gene3D" id="3.30.1330.40">
    <property type="entry name" value="RutC-like"/>
    <property type="match status" value="1"/>
</dbReference>
<evidence type="ECO:0000256" key="21">
    <source>
        <dbReference type="ARBA" id="ARBA00047703"/>
    </source>
</evidence>
<comment type="catalytic activity">
    <reaction evidence="1">
        <text>2-iminobutanoate + H2O = 2-oxobutanoate + NH4(+)</text>
        <dbReference type="Rhea" id="RHEA:39975"/>
        <dbReference type="ChEBI" id="CHEBI:15377"/>
        <dbReference type="ChEBI" id="CHEBI:16763"/>
        <dbReference type="ChEBI" id="CHEBI:28938"/>
        <dbReference type="ChEBI" id="CHEBI:76545"/>
        <dbReference type="EC" id="3.5.99.10"/>
    </reaction>
</comment>
<dbReference type="NCBIfam" id="TIGR00004">
    <property type="entry name" value="Rid family detoxifying hydrolase"/>
    <property type="match status" value="1"/>
</dbReference>
<dbReference type="GO" id="GO:0010629">
    <property type="term" value="P:negative regulation of gene expression"/>
    <property type="evidence" value="ECO:0007669"/>
    <property type="project" value="UniProtKB-ARBA"/>
</dbReference>
<dbReference type="GO" id="GO:0003723">
    <property type="term" value="F:RNA binding"/>
    <property type="evidence" value="ECO:0007669"/>
    <property type="project" value="UniProtKB-KW"/>
</dbReference>
<dbReference type="GO" id="GO:0005829">
    <property type="term" value="C:cytosol"/>
    <property type="evidence" value="ECO:0007669"/>
    <property type="project" value="TreeGrafter"/>
</dbReference>
<dbReference type="Pfam" id="PF01042">
    <property type="entry name" value="Ribonuc_L-PSP"/>
    <property type="match status" value="1"/>
</dbReference>
<evidence type="ECO:0000256" key="20">
    <source>
        <dbReference type="ARBA" id="ARBA00047021"/>
    </source>
</evidence>
<dbReference type="InterPro" id="IPR006056">
    <property type="entry name" value="RidA"/>
</dbReference>
<keyword evidence="13" id="KW-0007">Acetylation</keyword>
<evidence type="ECO:0000256" key="7">
    <source>
        <dbReference type="ARBA" id="ARBA00010552"/>
    </source>
</evidence>
<evidence type="ECO:0000256" key="14">
    <source>
        <dbReference type="ARBA" id="ARBA00023098"/>
    </source>
</evidence>
<evidence type="ECO:0000256" key="2">
    <source>
        <dbReference type="ARBA" id="ARBA00002596"/>
    </source>
</evidence>
<dbReference type="Proteomes" id="UP001314229">
    <property type="component" value="Unassembled WGS sequence"/>
</dbReference>
<dbReference type="EC" id="3.5.99.10" evidence="8"/>
<dbReference type="GO" id="GO:0010608">
    <property type="term" value="P:post-transcriptional regulation of gene expression"/>
    <property type="evidence" value="ECO:0007669"/>
    <property type="project" value="UniProtKB-ARBA"/>
</dbReference>
<accession>A0AAV1P5X5</accession>
<sequence>MSCAPYLVIYGKAALTFCITIIHCSLSFPCCSTLLQSLCHSPVLIRYIVSEMAALIRRIISTTKAPAAIGPYSQAVVVDRTMYVSGQLGMDPANGQLVEGGVQAQTKQALVNMGEILKAAGCGYENVVKTTVLLADMNDFNNVNDVYKQFFSTNFPARAAYQVAALPRGGLVEIEAIAVLGPVTDAS</sequence>
<proteinExistence type="inferred from homology"/>
<dbReference type="InterPro" id="IPR006175">
    <property type="entry name" value="YjgF/YER057c/UK114"/>
</dbReference>
<dbReference type="PANTHER" id="PTHR11803">
    <property type="entry name" value="2-IMINOBUTANOATE/2-IMINOPROPANOATE DEAMINASE RIDA"/>
    <property type="match status" value="1"/>
</dbReference>
<dbReference type="InterPro" id="IPR035959">
    <property type="entry name" value="RutC-like_sf"/>
</dbReference>
<keyword evidence="23" id="KW-1185">Reference proteome</keyword>
<dbReference type="EMBL" id="CAWUFR010000101">
    <property type="protein sequence ID" value="CAK6967133.1"/>
    <property type="molecule type" value="Genomic_DNA"/>
</dbReference>